<dbReference type="Proteomes" id="UP000355283">
    <property type="component" value="Unassembled WGS sequence"/>
</dbReference>
<keyword evidence="2" id="KW-0378">Hydrolase</keyword>
<dbReference type="InterPro" id="IPR033124">
    <property type="entry name" value="Ser_caboxypep_his_AS"/>
</dbReference>
<keyword evidence="2" id="KW-0645">Protease</keyword>
<evidence type="ECO:0000256" key="2">
    <source>
        <dbReference type="RuleBase" id="RU361156"/>
    </source>
</evidence>
<dbReference type="PANTHER" id="PTHR11802:SF201">
    <property type="entry name" value="CARBOXYPEPTIDASE"/>
    <property type="match status" value="1"/>
</dbReference>
<keyword evidence="3" id="KW-1133">Transmembrane helix</keyword>
<dbReference type="PRINTS" id="PR00724">
    <property type="entry name" value="CRBOXYPTASEC"/>
</dbReference>
<dbReference type="EMBL" id="SDOX01000019">
    <property type="protein sequence ID" value="TFJ84273.1"/>
    <property type="molecule type" value="Genomic_DNA"/>
</dbReference>
<comment type="caution">
    <text evidence="4">The sequence shown here is derived from an EMBL/GenBank/DDBJ whole genome shotgun (WGS) entry which is preliminary data.</text>
</comment>
<gene>
    <name evidence="4" type="ORF">NSK_004264</name>
</gene>
<dbReference type="OrthoDB" id="443318at2759"/>
<evidence type="ECO:0000313" key="4">
    <source>
        <dbReference type="EMBL" id="TFJ84273.1"/>
    </source>
</evidence>
<dbReference type="PROSITE" id="PS00131">
    <property type="entry name" value="CARBOXYPEPT_SER_SER"/>
    <property type="match status" value="1"/>
</dbReference>
<sequence>MQTLSVPNSYEDYNQVSSEDYYQAGSRVHFKDELEEVSPLSTPSMEFTRVGRKRHAAVFLIGAFVVAGILLVAARNFKNSSAYGKAHRMSGHDGSHFSSSMLSRTPFTLLALNYTAAALADEIVALPGLPEPDSSFRQFAGYLDISPTKHIFYWYVEPDRNSSVLDWAAVPLSLWTNGGPGCSGLFGYFAEHGPFRATQHGSGLEVNPFSWNTLSHMLYIEIPVGVGFSYTEDETEYSIGDEQTARDNLLVLQAFFARFPHLRSSDLYLTSESYGGHYIPTLAREIIRNNRKRADSLAASETGVVGKTRGQSTPQVVRLDRNSPASDDQYINLRGLAIGNPFTDPVENVVGMIDALDGHDVIPESLFERWLTTCRAQGAAAADVFYSRPCQDLQKEMWREVGQGIDPYALDWPLCADDRKRRGGKQRKALLQHLWRLHTSETLRADRGESSSSSLASTAPAVLKQALWGQDKEGLPFQPCEDDYLSAYLNRADVKRIIHAKERINWEDCTNCVRYEAHDQDVYMEPVYRYLMDENKDAGLRVLLYSGDDDSVCGPRGTEMWLRTMGWKVTEPWRAWMVKEEVAGYMKTYENGLVFSTVLGAGHEVPAFTPEAAWELFGAFLQGNISHLRAK</sequence>
<dbReference type="Gene3D" id="3.40.50.12670">
    <property type="match status" value="1"/>
</dbReference>
<name>A0A4D9D2N1_9STRA</name>
<dbReference type="Gene3D" id="3.40.50.1820">
    <property type="entry name" value="alpha/beta hydrolase"/>
    <property type="match status" value="1"/>
</dbReference>
<keyword evidence="2" id="KW-0121">Carboxypeptidase</keyword>
<dbReference type="PROSITE" id="PS00560">
    <property type="entry name" value="CARBOXYPEPT_SER_HIS"/>
    <property type="match status" value="1"/>
</dbReference>
<keyword evidence="3" id="KW-0472">Membrane</keyword>
<proteinExistence type="inferred from homology"/>
<accession>A0A4D9D2N1</accession>
<dbReference type="Pfam" id="PF00450">
    <property type="entry name" value="Peptidase_S10"/>
    <property type="match status" value="2"/>
</dbReference>
<evidence type="ECO:0000313" key="5">
    <source>
        <dbReference type="Proteomes" id="UP000355283"/>
    </source>
</evidence>
<dbReference type="InterPro" id="IPR018202">
    <property type="entry name" value="Ser_caboxypep_ser_AS"/>
</dbReference>
<organism evidence="4 5">
    <name type="scientific">Nannochloropsis salina CCMP1776</name>
    <dbReference type="NCBI Taxonomy" id="1027361"/>
    <lineage>
        <taxon>Eukaryota</taxon>
        <taxon>Sar</taxon>
        <taxon>Stramenopiles</taxon>
        <taxon>Ochrophyta</taxon>
        <taxon>Eustigmatophyceae</taxon>
        <taxon>Eustigmatales</taxon>
        <taxon>Monodopsidaceae</taxon>
        <taxon>Microchloropsis</taxon>
        <taxon>Microchloropsis salina</taxon>
    </lineage>
</organism>
<feature type="transmembrane region" description="Helical" evidence="3">
    <location>
        <begin position="55"/>
        <end position="74"/>
    </location>
</feature>
<dbReference type="InterPro" id="IPR029058">
    <property type="entry name" value="AB_hydrolase_fold"/>
</dbReference>
<dbReference type="PANTHER" id="PTHR11802">
    <property type="entry name" value="SERINE PROTEASE FAMILY S10 SERINE CARBOXYPEPTIDASE"/>
    <property type="match status" value="1"/>
</dbReference>
<dbReference type="GO" id="GO:0004185">
    <property type="term" value="F:serine-type carboxypeptidase activity"/>
    <property type="evidence" value="ECO:0007669"/>
    <property type="project" value="UniProtKB-UniRule"/>
</dbReference>
<dbReference type="SUPFAM" id="SSF53474">
    <property type="entry name" value="alpha/beta-Hydrolases"/>
    <property type="match status" value="1"/>
</dbReference>
<dbReference type="InterPro" id="IPR001563">
    <property type="entry name" value="Peptidase_S10"/>
</dbReference>
<evidence type="ECO:0000256" key="1">
    <source>
        <dbReference type="ARBA" id="ARBA00009431"/>
    </source>
</evidence>
<keyword evidence="5" id="KW-1185">Reference proteome</keyword>
<comment type="similarity">
    <text evidence="1 2">Belongs to the peptidase S10 family.</text>
</comment>
<evidence type="ECO:0000256" key="3">
    <source>
        <dbReference type="SAM" id="Phobius"/>
    </source>
</evidence>
<dbReference type="EC" id="3.4.16.-" evidence="2"/>
<keyword evidence="3" id="KW-0812">Transmembrane</keyword>
<protein>
    <recommendedName>
        <fullName evidence="2">Carboxypeptidase</fullName>
        <ecNumber evidence="2">3.4.16.-</ecNumber>
    </recommendedName>
</protein>
<reference evidence="4 5" key="1">
    <citation type="submission" date="2019-01" db="EMBL/GenBank/DDBJ databases">
        <title>Nuclear Genome Assembly of the Microalgal Biofuel strain Nannochloropsis salina CCMP1776.</title>
        <authorList>
            <person name="Hovde B."/>
        </authorList>
    </citation>
    <scope>NUCLEOTIDE SEQUENCE [LARGE SCALE GENOMIC DNA]</scope>
    <source>
        <strain evidence="4 5">CCMP1776</strain>
    </source>
</reference>
<dbReference type="GO" id="GO:0006508">
    <property type="term" value="P:proteolysis"/>
    <property type="evidence" value="ECO:0007669"/>
    <property type="project" value="UniProtKB-KW"/>
</dbReference>
<dbReference type="AlphaFoldDB" id="A0A4D9D2N1"/>